<keyword evidence="5" id="KW-0769">Symport</keyword>
<protein>
    <submittedName>
        <fullName evidence="10">MFS transporter</fullName>
    </submittedName>
</protein>
<evidence type="ECO:0000256" key="2">
    <source>
        <dbReference type="ARBA" id="ARBA00022448"/>
    </source>
</evidence>
<keyword evidence="4 8" id="KW-0812">Transmembrane</keyword>
<dbReference type="PROSITE" id="PS50850">
    <property type="entry name" value="MFS"/>
    <property type="match status" value="1"/>
</dbReference>
<accession>A0ABW0XKX1</accession>
<feature type="transmembrane region" description="Helical" evidence="8">
    <location>
        <begin position="120"/>
        <end position="140"/>
    </location>
</feature>
<keyword evidence="11" id="KW-1185">Reference proteome</keyword>
<dbReference type="PANTHER" id="PTHR43528:SF1">
    <property type="entry name" value="ALPHA-KETOGLUTARATE PERMEASE"/>
    <property type="match status" value="1"/>
</dbReference>
<dbReference type="Proteomes" id="UP001596183">
    <property type="component" value="Unassembled WGS sequence"/>
</dbReference>
<evidence type="ECO:0000256" key="4">
    <source>
        <dbReference type="ARBA" id="ARBA00022692"/>
    </source>
</evidence>
<dbReference type="EMBL" id="JBHSPC010000011">
    <property type="protein sequence ID" value="MFC5669166.1"/>
    <property type="molecule type" value="Genomic_DNA"/>
</dbReference>
<reference evidence="11" key="1">
    <citation type="journal article" date="2019" name="Int. J. Syst. Evol. Microbiol.">
        <title>The Global Catalogue of Microorganisms (GCM) 10K type strain sequencing project: providing services to taxonomists for standard genome sequencing and annotation.</title>
        <authorList>
            <consortium name="The Broad Institute Genomics Platform"/>
            <consortium name="The Broad Institute Genome Sequencing Center for Infectious Disease"/>
            <person name="Wu L."/>
            <person name="Ma J."/>
        </authorList>
    </citation>
    <scope>NUCLEOTIDE SEQUENCE [LARGE SCALE GENOMIC DNA]</scope>
    <source>
        <strain evidence="11">JCM 13852</strain>
    </source>
</reference>
<feature type="transmembrane region" description="Helical" evidence="8">
    <location>
        <begin position="381"/>
        <end position="405"/>
    </location>
</feature>
<sequence>MTTTSELEEQRRTEAGDPSMARRAAVAGGVGTVIEYYDFSVYGFLALSLAPLFFPQQDPATATLAALALFASSYVVRPIGGWFFGILGDKRGRRFSLVATVLIMSAACVAMGLLPTHADIGIAATVAIVLVRLVQGFAAGGEIGGAATYVAELAPPGRRGLYGSSTAIGATLGFAVAAAVVGAVRLGFSPEQMASWGWRVPFLLSAVFAVLALWARLRIEDSPKFKELEERRDGAAVEKRPLMSVIRDHPVSVLRVLGLSIALNGTVYIGLTYFGIFLQLKGNVSPTAVAWTAAAGIALAAMTYPLPGLLSDRFDRKPILVTAYLAFMVIAWPAFLVLSHTSSLLAIGLVYFVFMFFSGWVQVPTWALVAELFPTKVRFTGIALGYNLGAIVAGGTAPFIAEILVQSTGYDTSPAGWIILVALIGLLSVASVGRTATKSLPHL</sequence>
<evidence type="ECO:0000259" key="9">
    <source>
        <dbReference type="PROSITE" id="PS50850"/>
    </source>
</evidence>
<dbReference type="PROSITE" id="PS00217">
    <property type="entry name" value="SUGAR_TRANSPORT_2"/>
    <property type="match status" value="1"/>
</dbReference>
<evidence type="ECO:0000256" key="5">
    <source>
        <dbReference type="ARBA" id="ARBA00022847"/>
    </source>
</evidence>
<dbReference type="RefSeq" id="WP_381204984.1">
    <property type="nucleotide sequence ID" value="NZ_JBHSPC010000011.1"/>
</dbReference>
<feature type="transmembrane region" description="Helical" evidence="8">
    <location>
        <begin position="95"/>
        <end position="114"/>
    </location>
</feature>
<dbReference type="InterPro" id="IPR020846">
    <property type="entry name" value="MFS_dom"/>
</dbReference>
<dbReference type="PANTHER" id="PTHR43528">
    <property type="entry name" value="ALPHA-KETOGLUTARATE PERMEASE"/>
    <property type="match status" value="1"/>
</dbReference>
<evidence type="ECO:0000256" key="8">
    <source>
        <dbReference type="SAM" id="Phobius"/>
    </source>
</evidence>
<dbReference type="InterPro" id="IPR005828">
    <property type="entry name" value="MFS_sugar_transport-like"/>
</dbReference>
<organism evidence="10 11">
    <name type="scientific">Streptomyces incanus</name>
    <dbReference type="NCBI Taxonomy" id="887453"/>
    <lineage>
        <taxon>Bacteria</taxon>
        <taxon>Bacillati</taxon>
        <taxon>Actinomycetota</taxon>
        <taxon>Actinomycetes</taxon>
        <taxon>Kitasatosporales</taxon>
        <taxon>Streptomycetaceae</taxon>
        <taxon>Streptomyces</taxon>
    </lineage>
</organism>
<evidence type="ECO:0000256" key="3">
    <source>
        <dbReference type="ARBA" id="ARBA00022475"/>
    </source>
</evidence>
<evidence type="ECO:0000256" key="7">
    <source>
        <dbReference type="ARBA" id="ARBA00023136"/>
    </source>
</evidence>
<dbReference type="InterPro" id="IPR051084">
    <property type="entry name" value="H+-coupled_symporters"/>
</dbReference>
<evidence type="ECO:0000313" key="10">
    <source>
        <dbReference type="EMBL" id="MFC5669166.1"/>
    </source>
</evidence>
<dbReference type="Pfam" id="PF00083">
    <property type="entry name" value="Sugar_tr"/>
    <property type="match status" value="2"/>
</dbReference>
<evidence type="ECO:0000313" key="11">
    <source>
        <dbReference type="Proteomes" id="UP001596183"/>
    </source>
</evidence>
<feature type="transmembrane region" description="Helical" evidence="8">
    <location>
        <begin position="161"/>
        <end position="184"/>
    </location>
</feature>
<feature type="transmembrane region" description="Helical" evidence="8">
    <location>
        <begin position="253"/>
        <end position="276"/>
    </location>
</feature>
<comment type="subcellular location">
    <subcellularLocation>
        <location evidence="1">Cell membrane</location>
        <topology evidence="1">Multi-pass membrane protein</topology>
    </subcellularLocation>
</comment>
<feature type="transmembrane region" description="Helical" evidence="8">
    <location>
        <begin position="344"/>
        <end position="369"/>
    </location>
</feature>
<keyword evidence="2" id="KW-0813">Transport</keyword>
<feature type="transmembrane region" description="Helical" evidence="8">
    <location>
        <begin position="417"/>
        <end position="437"/>
    </location>
</feature>
<keyword evidence="7 8" id="KW-0472">Membrane</keyword>
<comment type="caution">
    <text evidence="10">The sequence shown here is derived from an EMBL/GenBank/DDBJ whole genome shotgun (WGS) entry which is preliminary data.</text>
</comment>
<keyword evidence="6 8" id="KW-1133">Transmembrane helix</keyword>
<dbReference type="SUPFAM" id="SSF103473">
    <property type="entry name" value="MFS general substrate transporter"/>
    <property type="match status" value="1"/>
</dbReference>
<name>A0ABW0XKX1_9ACTN</name>
<feature type="transmembrane region" description="Helical" evidence="8">
    <location>
        <begin position="196"/>
        <end position="217"/>
    </location>
</feature>
<gene>
    <name evidence="10" type="ORF">ACFP2V_03250</name>
</gene>
<dbReference type="Gene3D" id="1.20.1250.20">
    <property type="entry name" value="MFS general substrate transporter like domains"/>
    <property type="match status" value="2"/>
</dbReference>
<dbReference type="InterPro" id="IPR005829">
    <property type="entry name" value="Sugar_transporter_CS"/>
</dbReference>
<feature type="transmembrane region" description="Helical" evidence="8">
    <location>
        <begin position="60"/>
        <end position="83"/>
    </location>
</feature>
<evidence type="ECO:0000256" key="6">
    <source>
        <dbReference type="ARBA" id="ARBA00022989"/>
    </source>
</evidence>
<keyword evidence="3" id="KW-1003">Cell membrane</keyword>
<proteinExistence type="predicted"/>
<feature type="domain" description="Major facilitator superfamily (MFS) profile" evidence="9">
    <location>
        <begin position="24"/>
        <end position="440"/>
    </location>
</feature>
<evidence type="ECO:0000256" key="1">
    <source>
        <dbReference type="ARBA" id="ARBA00004651"/>
    </source>
</evidence>
<feature type="transmembrane region" description="Helical" evidence="8">
    <location>
        <begin position="319"/>
        <end position="338"/>
    </location>
</feature>
<feature type="transmembrane region" description="Helical" evidence="8">
    <location>
        <begin position="288"/>
        <end position="307"/>
    </location>
</feature>
<dbReference type="InterPro" id="IPR036259">
    <property type="entry name" value="MFS_trans_sf"/>
</dbReference>